<evidence type="ECO:0000256" key="2">
    <source>
        <dbReference type="SAM" id="SignalP"/>
    </source>
</evidence>
<feature type="repeat" description="TPR" evidence="1">
    <location>
        <begin position="122"/>
        <end position="155"/>
    </location>
</feature>
<organism evidence="4 5">
    <name type="scientific">Paraprevotella clara YIT 11840</name>
    <dbReference type="NCBI Taxonomy" id="762968"/>
    <lineage>
        <taxon>Bacteria</taxon>
        <taxon>Pseudomonadati</taxon>
        <taxon>Bacteroidota</taxon>
        <taxon>Bacteroidia</taxon>
        <taxon>Bacteroidales</taxon>
        <taxon>Prevotellaceae</taxon>
        <taxon>Paraprevotella</taxon>
    </lineage>
</organism>
<comment type="caution">
    <text evidence="4">The sequence shown here is derived from an EMBL/GenBank/DDBJ whole genome shotgun (WGS) entry which is preliminary data.</text>
</comment>
<dbReference type="InterPro" id="IPR011990">
    <property type="entry name" value="TPR-like_helical_dom_sf"/>
</dbReference>
<evidence type="ECO:0000313" key="4">
    <source>
        <dbReference type="EMBL" id="EHG99180.1"/>
    </source>
</evidence>
<gene>
    <name evidence="4" type="ORF">HMPREF9441_02792</name>
</gene>
<feature type="signal peptide" evidence="2">
    <location>
        <begin position="1"/>
        <end position="28"/>
    </location>
</feature>
<dbReference type="GO" id="GO:0055085">
    <property type="term" value="P:transmembrane transport"/>
    <property type="evidence" value="ECO:0007669"/>
    <property type="project" value="InterPro"/>
</dbReference>
<proteinExistence type="predicted"/>
<dbReference type="InterPro" id="IPR006597">
    <property type="entry name" value="Sel1-like"/>
</dbReference>
<dbReference type="STRING" id="762968.HMPREF9441_02792"/>
<evidence type="ECO:0000256" key="1">
    <source>
        <dbReference type="PROSITE-ProRule" id="PRU00339"/>
    </source>
</evidence>
<dbReference type="Proteomes" id="UP000003598">
    <property type="component" value="Unassembled WGS sequence"/>
</dbReference>
<dbReference type="PANTHER" id="PTHR11102">
    <property type="entry name" value="SEL-1-LIKE PROTEIN"/>
    <property type="match status" value="1"/>
</dbReference>
<keyword evidence="5" id="KW-1185">Reference proteome</keyword>
<dbReference type="SUPFAM" id="SSF81901">
    <property type="entry name" value="HCP-like"/>
    <property type="match status" value="1"/>
</dbReference>
<dbReference type="HOGENOM" id="CLU_762194_0_0_10"/>
<dbReference type="EMBL" id="AFFY01000045">
    <property type="protein sequence ID" value="EHG99180.1"/>
    <property type="molecule type" value="Genomic_DNA"/>
</dbReference>
<dbReference type="InterPro" id="IPR037682">
    <property type="entry name" value="TonB_C"/>
</dbReference>
<dbReference type="SMART" id="SM00671">
    <property type="entry name" value="SEL1"/>
    <property type="match status" value="2"/>
</dbReference>
<dbReference type="Gene3D" id="3.30.1150.10">
    <property type="match status" value="1"/>
</dbReference>
<dbReference type="PATRIC" id="fig|762968.3.peg.2480"/>
<dbReference type="OrthoDB" id="1039448at2"/>
<accession>G5STT7</accession>
<evidence type="ECO:0000313" key="5">
    <source>
        <dbReference type="Proteomes" id="UP000003598"/>
    </source>
</evidence>
<dbReference type="InterPro" id="IPR050767">
    <property type="entry name" value="Sel1_AlgK"/>
</dbReference>
<keyword evidence="1" id="KW-0802">TPR repeat</keyword>
<name>G5STT7_9BACT</name>
<dbReference type="AlphaFoldDB" id="G5STT7"/>
<dbReference type="Gene3D" id="1.25.40.10">
    <property type="entry name" value="Tetratricopeptide repeat domain"/>
    <property type="match status" value="2"/>
</dbReference>
<sequence>MTMKTLRIRTRLCLTFLMCILFVGKGVAQEEGENLPMSFVYPEAYSELIGYDTKNFDLNMGLADCLLKNYEDAVPKLQRAAKQGEGLAMAVLGDLYAHGRGVKADRRIAMNMFAKGIQAKCPLAHCYRGEMYQREGKGEEAMAEYQKAFQMDSDCMYALWLTTVYHWKSGQYEMSVYGMDLIYNNGVDAMAGTLGMIYAEGKVVPVDYGKAFDYLTKDEAKYTESELLTLAELYYYGRGTGEDDVKKMQRSSKYNTYYYKNGESGRASITDALIILDRLVVKGYEPAKDLYHTVKAEYDERERLSNVVEPPMLTDEGKRYLQRNPRPRRPAIATAGYGEIIVTARISSSGQVTNVGLKKRVLQHLDEAALAFVRRMPPMKPGTKGGFATDMNVNIGITFFPSYSVSMKGYSLVR</sequence>
<feature type="domain" description="TonB C-terminal" evidence="3">
    <location>
        <begin position="334"/>
        <end position="399"/>
    </location>
</feature>
<dbReference type="InterPro" id="IPR019734">
    <property type="entry name" value="TPR_rpt"/>
</dbReference>
<reference evidence="4 5" key="1">
    <citation type="submission" date="2011-03" db="EMBL/GenBank/DDBJ databases">
        <authorList>
            <person name="Weinstock G."/>
            <person name="Sodergren E."/>
            <person name="Clifton S."/>
            <person name="Fulton L."/>
            <person name="Fulton B."/>
            <person name="Courtney L."/>
            <person name="Fronick C."/>
            <person name="Harrison M."/>
            <person name="Strong C."/>
            <person name="Farmer C."/>
            <person name="Delahaunty K."/>
            <person name="Markovic C."/>
            <person name="Hall O."/>
            <person name="Minx P."/>
            <person name="Tomlinson C."/>
            <person name="Mitreva M."/>
            <person name="Hou S."/>
            <person name="Chen J."/>
            <person name="Wollam A."/>
            <person name="Pepin K.H."/>
            <person name="Johnson M."/>
            <person name="Bhonagiri V."/>
            <person name="Zhang X."/>
            <person name="Suruliraj S."/>
            <person name="Warren W."/>
            <person name="Chinwalla A."/>
            <person name="Mardis E.R."/>
            <person name="Wilson R.K."/>
        </authorList>
    </citation>
    <scope>NUCLEOTIDE SEQUENCE [LARGE SCALE GENOMIC DNA]</scope>
    <source>
        <strain evidence="4 5">YIT 11840</strain>
    </source>
</reference>
<keyword evidence="2" id="KW-0732">Signal</keyword>
<dbReference type="PROSITE" id="PS50005">
    <property type="entry name" value="TPR"/>
    <property type="match status" value="1"/>
</dbReference>
<dbReference type="PANTHER" id="PTHR11102:SF160">
    <property type="entry name" value="ERAD-ASSOCIATED E3 UBIQUITIN-PROTEIN LIGASE COMPONENT HRD3"/>
    <property type="match status" value="1"/>
</dbReference>
<dbReference type="SUPFAM" id="SSF74653">
    <property type="entry name" value="TolA/TonB C-terminal domain"/>
    <property type="match status" value="1"/>
</dbReference>
<dbReference type="Pfam" id="PF03544">
    <property type="entry name" value="TonB_C"/>
    <property type="match status" value="1"/>
</dbReference>
<protein>
    <submittedName>
        <fullName evidence="4">Tetratricopeptide repeat protein</fullName>
    </submittedName>
</protein>
<feature type="chain" id="PRO_5003484262" evidence="2">
    <location>
        <begin position="29"/>
        <end position="414"/>
    </location>
</feature>
<evidence type="ECO:0000259" key="3">
    <source>
        <dbReference type="Pfam" id="PF03544"/>
    </source>
</evidence>